<name>A0A2P2Q7W9_RHIMU</name>
<organism evidence="1">
    <name type="scientific">Rhizophora mucronata</name>
    <name type="common">Asiatic mangrove</name>
    <dbReference type="NCBI Taxonomy" id="61149"/>
    <lineage>
        <taxon>Eukaryota</taxon>
        <taxon>Viridiplantae</taxon>
        <taxon>Streptophyta</taxon>
        <taxon>Embryophyta</taxon>
        <taxon>Tracheophyta</taxon>
        <taxon>Spermatophyta</taxon>
        <taxon>Magnoliopsida</taxon>
        <taxon>eudicotyledons</taxon>
        <taxon>Gunneridae</taxon>
        <taxon>Pentapetalae</taxon>
        <taxon>rosids</taxon>
        <taxon>fabids</taxon>
        <taxon>Malpighiales</taxon>
        <taxon>Rhizophoraceae</taxon>
        <taxon>Rhizophora</taxon>
    </lineage>
</organism>
<evidence type="ECO:0000313" key="1">
    <source>
        <dbReference type="EMBL" id="MBX62989.1"/>
    </source>
</evidence>
<reference evidence="1" key="1">
    <citation type="submission" date="2018-02" db="EMBL/GenBank/DDBJ databases">
        <title>Rhizophora mucronata_Transcriptome.</title>
        <authorList>
            <person name="Meera S.P."/>
            <person name="Sreeshan A."/>
            <person name="Augustine A."/>
        </authorList>
    </citation>
    <scope>NUCLEOTIDE SEQUENCE</scope>
    <source>
        <tissue evidence="1">Leaf</tissue>
    </source>
</reference>
<sequence length="44" mass="5538">MQHQISYYLSWHLYYFELQNSCLHDENYTTRFRHGYLETEYLGS</sequence>
<dbReference type="AlphaFoldDB" id="A0A2P2Q7W9"/>
<protein>
    <submittedName>
        <fullName evidence="1">Uncharacterized protein</fullName>
    </submittedName>
</protein>
<dbReference type="EMBL" id="GGEC01082505">
    <property type="protein sequence ID" value="MBX62989.1"/>
    <property type="molecule type" value="Transcribed_RNA"/>
</dbReference>
<accession>A0A2P2Q7W9</accession>
<proteinExistence type="predicted"/>